<keyword evidence="3" id="KW-1185">Reference proteome</keyword>
<name>A0A7X0H862_9BACT</name>
<dbReference type="RefSeq" id="WP_184678381.1">
    <property type="nucleotide sequence ID" value="NZ_JACHGY010000001.1"/>
</dbReference>
<keyword evidence="1" id="KW-1133">Transmembrane helix</keyword>
<keyword evidence="1" id="KW-0812">Transmembrane</keyword>
<dbReference type="GO" id="GO:0008233">
    <property type="term" value="F:peptidase activity"/>
    <property type="evidence" value="ECO:0007669"/>
    <property type="project" value="UniProtKB-KW"/>
</dbReference>
<sequence length="95" mass="10815">MKPIIKRYFWTVLLSIPILIALNLLVSVVFCFGFGPWGAELETVSEEDIPWYVPFLNLALWLAQIVLAVLLAWRISGKLDRKKLSNPSRRSGMLA</sequence>
<gene>
    <name evidence="2" type="ORF">HNQ40_002694</name>
</gene>
<keyword evidence="1" id="KW-0472">Membrane</keyword>
<protein>
    <submittedName>
        <fullName evidence="2">Membrane protein implicated in regulation of membrane protease activity</fullName>
    </submittedName>
</protein>
<proteinExistence type="predicted"/>
<feature type="transmembrane region" description="Helical" evidence="1">
    <location>
        <begin position="12"/>
        <end position="37"/>
    </location>
</feature>
<evidence type="ECO:0000313" key="3">
    <source>
        <dbReference type="Proteomes" id="UP000541810"/>
    </source>
</evidence>
<dbReference type="GO" id="GO:0006508">
    <property type="term" value="P:proteolysis"/>
    <property type="evidence" value="ECO:0007669"/>
    <property type="project" value="UniProtKB-KW"/>
</dbReference>
<keyword evidence="2" id="KW-0645">Protease</keyword>
<dbReference type="AlphaFoldDB" id="A0A7X0H862"/>
<dbReference type="Proteomes" id="UP000541810">
    <property type="component" value="Unassembled WGS sequence"/>
</dbReference>
<reference evidence="2 3" key="1">
    <citation type="submission" date="2020-08" db="EMBL/GenBank/DDBJ databases">
        <title>Genomic Encyclopedia of Type Strains, Phase IV (KMG-IV): sequencing the most valuable type-strain genomes for metagenomic binning, comparative biology and taxonomic classification.</title>
        <authorList>
            <person name="Goeker M."/>
        </authorList>
    </citation>
    <scope>NUCLEOTIDE SEQUENCE [LARGE SCALE GENOMIC DNA]</scope>
    <source>
        <strain evidence="2 3">DSM 103725</strain>
    </source>
</reference>
<keyword evidence="2" id="KW-0378">Hydrolase</keyword>
<evidence type="ECO:0000256" key="1">
    <source>
        <dbReference type="SAM" id="Phobius"/>
    </source>
</evidence>
<accession>A0A7X0H862</accession>
<evidence type="ECO:0000313" key="2">
    <source>
        <dbReference type="EMBL" id="MBB6430888.1"/>
    </source>
</evidence>
<organism evidence="2 3">
    <name type="scientific">Algisphaera agarilytica</name>
    <dbReference type="NCBI Taxonomy" id="1385975"/>
    <lineage>
        <taxon>Bacteria</taxon>
        <taxon>Pseudomonadati</taxon>
        <taxon>Planctomycetota</taxon>
        <taxon>Phycisphaerae</taxon>
        <taxon>Phycisphaerales</taxon>
        <taxon>Phycisphaeraceae</taxon>
        <taxon>Algisphaera</taxon>
    </lineage>
</organism>
<feature type="transmembrane region" description="Helical" evidence="1">
    <location>
        <begin position="49"/>
        <end position="73"/>
    </location>
</feature>
<comment type="caution">
    <text evidence="2">The sequence shown here is derived from an EMBL/GenBank/DDBJ whole genome shotgun (WGS) entry which is preliminary data.</text>
</comment>
<dbReference type="EMBL" id="JACHGY010000001">
    <property type="protein sequence ID" value="MBB6430888.1"/>
    <property type="molecule type" value="Genomic_DNA"/>
</dbReference>